<feature type="active site" description="Proton donor" evidence="4">
    <location>
        <position position="181"/>
    </location>
</feature>
<feature type="domain" description="Beta-galactosidase 1-like first all-beta" evidence="8">
    <location>
        <begin position="419"/>
        <end position="538"/>
    </location>
</feature>
<dbReference type="Pfam" id="PF01301">
    <property type="entry name" value="Glyco_hydro_35"/>
    <property type="match status" value="1"/>
</dbReference>
<reference evidence="10" key="1">
    <citation type="journal article" date="2016" name="Sci. Rep.">
        <title>Molecular characterization of firefly nuptial gifts: a multi-omics approach sheds light on postcopulatory sexual selection.</title>
        <authorList>
            <person name="Al-Wathiqui N."/>
            <person name="Fallon T.R."/>
            <person name="South A."/>
            <person name="Weng J.K."/>
            <person name="Lewis S.M."/>
        </authorList>
    </citation>
    <scope>NUCLEOTIDE SEQUENCE</scope>
</reference>
<dbReference type="SUPFAM" id="SSF51445">
    <property type="entry name" value="(Trans)glycosidases"/>
    <property type="match status" value="1"/>
</dbReference>
<dbReference type="InterPro" id="IPR048913">
    <property type="entry name" value="BetaGal_gal-bd"/>
</dbReference>
<evidence type="ECO:0000259" key="7">
    <source>
        <dbReference type="Pfam" id="PF01301"/>
    </source>
</evidence>
<dbReference type="InterPro" id="IPR017853">
    <property type="entry name" value="GH"/>
</dbReference>
<comment type="catalytic activity">
    <reaction evidence="5">
        <text>Hydrolysis of terminal non-reducing beta-D-galactose residues in beta-D-galactosides.</text>
        <dbReference type="EC" id="3.2.1.23"/>
    </reaction>
</comment>
<dbReference type="InterPro" id="IPR048912">
    <property type="entry name" value="BetaGal1-like_ABD1"/>
</dbReference>
<dbReference type="PANTHER" id="PTHR23421">
    <property type="entry name" value="BETA-GALACTOSIDASE RELATED"/>
    <property type="match status" value="1"/>
</dbReference>
<dbReference type="Pfam" id="PF21467">
    <property type="entry name" value="BetaGal_gal-bd"/>
    <property type="match status" value="1"/>
</dbReference>
<name>A0A1Y1MAX1_PHOPY</name>
<accession>A0A1Y1MAX1</accession>
<dbReference type="Gene3D" id="2.60.120.260">
    <property type="entry name" value="Galactose-binding domain-like"/>
    <property type="match status" value="2"/>
</dbReference>
<dbReference type="InterPro" id="IPR019801">
    <property type="entry name" value="Glyco_hydro_35_CS"/>
</dbReference>
<dbReference type="AlphaFoldDB" id="A0A1Y1MAX1"/>
<organism evidence="10">
    <name type="scientific">Photinus pyralis</name>
    <name type="common">Common eastern firefly</name>
    <name type="synonym">Lampyris pyralis</name>
    <dbReference type="NCBI Taxonomy" id="7054"/>
    <lineage>
        <taxon>Eukaryota</taxon>
        <taxon>Metazoa</taxon>
        <taxon>Ecdysozoa</taxon>
        <taxon>Arthropoda</taxon>
        <taxon>Hexapoda</taxon>
        <taxon>Insecta</taxon>
        <taxon>Pterygota</taxon>
        <taxon>Neoptera</taxon>
        <taxon>Endopterygota</taxon>
        <taxon>Coleoptera</taxon>
        <taxon>Polyphaga</taxon>
        <taxon>Elateriformia</taxon>
        <taxon>Elateroidea</taxon>
        <taxon>Lampyridae</taxon>
        <taxon>Lampyrinae</taxon>
        <taxon>Photinus</taxon>
    </lineage>
</organism>
<evidence type="ECO:0000259" key="8">
    <source>
        <dbReference type="Pfam" id="PF21317"/>
    </source>
</evidence>
<dbReference type="SUPFAM" id="SSF49785">
    <property type="entry name" value="Galactose-binding domain-like"/>
    <property type="match status" value="1"/>
</dbReference>
<evidence type="ECO:0000256" key="2">
    <source>
        <dbReference type="ARBA" id="ARBA00022801"/>
    </source>
</evidence>
<dbReference type="InterPro" id="IPR026283">
    <property type="entry name" value="B-gal_1-like"/>
</dbReference>
<dbReference type="EC" id="3.2.1.23" evidence="5"/>
<dbReference type="InterPro" id="IPR001944">
    <property type="entry name" value="Glycoside_Hdrlase_35"/>
</dbReference>
<evidence type="ECO:0000256" key="4">
    <source>
        <dbReference type="PIRSR" id="PIRSR006336-1"/>
    </source>
</evidence>
<dbReference type="Gene3D" id="3.20.20.80">
    <property type="entry name" value="Glycosidases"/>
    <property type="match status" value="1"/>
</dbReference>
<keyword evidence="2 5" id="KW-0378">Hydrolase</keyword>
<feature type="domain" description="Beta-galactosidase galactose-binding" evidence="9">
    <location>
        <begin position="562"/>
        <end position="621"/>
    </location>
</feature>
<dbReference type="InterPro" id="IPR008979">
    <property type="entry name" value="Galactose-bd-like_sf"/>
</dbReference>
<protein>
    <recommendedName>
        <fullName evidence="5">Beta-galactosidase</fullName>
        <ecNumber evidence="5">3.2.1.23</ecNumber>
    </recommendedName>
</protein>
<proteinExistence type="inferred from homology"/>
<dbReference type="InterPro" id="IPR031330">
    <property type="entry name" value="Gly_Hdrlase_35_cat"/>
</dbReference>
<evidence type="ECO:0000256" key="5">
    <source>
        <dbReference type="RuleBase" id="RU000675"/>
    </source>
</evidence>
<dbReference type="GO" id="GO:0004565">
    <property type="term" value="F:beta-galactosidase activity"/>
    <property type="evidence" value="ECO:0007669"/>
    <property type="project" value="UniProtKB-EC"/>
</dbReference>
<keyword evidence="3 5" id="KW-0326">Glycosidase</keyword>
<evidence type="ECO:0000256" key="3">
    <source>
        <dbReference type="ARBA" id="ARBA00023295"/>
    </source>
</evidence>
<evidence type="ECO:0000259" key="9">
    <source>
        <dbReference type="Pfam" id="PF21467"/>
    </source>
</evidence>
<dbReference type="EMBL" id="GEZM01036263">
    <property type="protein sequence ID" value="JAV82844.1"/>
    <property type="molecule type" value="Transcribed_RNA"/>
</dbReference>
<feature type="active site" description="Nucleophile" evidence="4">
    <location>
        <position position="263"/>
    </location>
</feature>
<dbReference type="Pfam" id="PF21317">
    <property type="entry name" value="BetaGal_ABD_1"/>
    <property type="match status" value="1"/>
</dbReference>
<evidence type="ECO:0000256" key="1">
    <source>
        <dbReference type="ARBA" id="ARBA00009809"/>
    </source>
</evidence>
<evidence type="ECO:0000256" key="6">
    <source>
        <dbReference type="RuleBase" id="RU003679"/>
    </source>
</evidence>
<dbReference type="GO" id="GO:0005975">
    <property type="term" value="P:carbohydrate metabolic process"/>
    <property type="evidence" value="ECO:0007669"/>
    <property type="project" value="InterPro"/>
</dbReference>
<sequence length="659" mass="74971">MTELPTLYQYYTAGGINAGLSTAQEYFTLNNRNITIYSGAMHYFRIPRDYWRIHLRKMRAAGLNAVETYVPWNLHEPEPNSFDFGTGGSDMEEFLDLAQFLKTAQEEDLLAIVRPGPYICSEWEFGGFPSWLLRIKNIKLRTAEENYMSAVRRFYNVLLPILAAFQFTKGGPIIGFQIENEYGSTEQKGKFVPDRQYLTQLLQVYLTHGIVELLFTSDSPSTHGSVGTLPGVLFQTANFGSNPEKDFDRLKQLQPNKPAMAMEYWGGWFDHWSEKHHTRKNSDFNNVLERILRYPASFNIYMFIGGTNWGFLNGANIADGSVNNKGYQPDTTSYDYDAPLTEAGDYTEKYIMVKELIKKYSKVNLKTPQAPSITLKIAYPTINVTGQLKLKEIIDRVPEKFESPTPISMEHLPMNNGAGQSYGYITYKKENLHIPANSVLTIEGHVCDTVMVLVNGMLVSKPLRSAVDLNGFGYWRIANGKLHLGVEDVHNATLELVVENWGRNNFGYLEQFNQYKGIWQGGILLNNDKLLNWQIIPMEFKRKWNDNLTGWHVPEALWLAGPSMYRAMFVVNELADTFIDMRKWGKGIVIVNGFVLGRYASMLGPQQTLYLPAPLLRKGTNSIIVFEHFTASEEIVFSSQPIFYTPAINGDVPTVIKQN</sequence>
<comment type="similarity">
    <text evidence="1 6">Belongs to the glycosyl hydrolase 35 family.</text>
</comment>
<evidence type="ECO:0000313" key="10">
    <source>
        <dbReference type="EMBL" id="JAV82844.1"/>
    </source>
</evidence>
<dbReference type="FunFam" id="2.60.120.260:FF:000049">
    <property type="entry name" value="Beta-galactosidase"/>
    <property type="match status" value="1"/>
</dbReference>
<dbReference type="PRINTS" id="PR00742">
    <property type="entry name" value="GLHYDRLASE35"/>
</dbReference>
<feature type="domain" description="Glycoside hydrolase 35 catalytic" evidence="7">
    <location>
        <begin position="27"/>
        <end position="359"/>
    </location>
</feature>
<dbReference type="PIRSF" id="PIRSF006336">
    <property type="entry name" value="B-gal"/>
    <property type="match status" value="1"/>
</dbReference>
<dbReference type="PROSITE" id="PS01182">
    <property type="entry name" value="GLYCOSYL_HYDROL_F35"/>
    <property type="match status" value="1"/>
</dbReference>